<dbReference type="RefSeq" id="WP_095623536.1">
    <property type="nucleotide sequence ID" value="NZ_NSKB01000018.1"/>
</dbReference>
<organism evidence="2 3">
    <name type="scientific">Halomonas salipaludis</name>
    <dbReference type="NCBI Taxonomy" id="2032625"/>
    <lineage>
        <taxon>Bacteria</taxon>
        <taxon>Pseudomonadati</taxon>
        <taxon>Pseudomonadota</taxon>
        <taxon>Gammaproteobacteria</taxon>
        <taxon>Oceanospirillales</taxon>
        <taxon>Halomonadaceae</taxon>
        <taxon>Halomonas</taxon>
    </lineage>
</organism>
<dbReference type="EMBL" id="NSKB01000018">
    <property type="protein sequence ID" value="PAU73998.1"/>
    <property type="molecule type" value="Genomic_DNA"/>
</dbReference>
<comment type="caution">
    <text evidence="2">The sequence shown here is derived from an EMBL/GenBank/DDBJ whole genome shotgun (WGS) entry which is preliminary data.</text>
</comment>
<dbReference type="AlphaFoldDB" id="A0A2A2EN14"/>
<keyword evidence="1" id="KW-0472">Membrane</keyword>
<dbReference type="InterPro" id="IPR018750">
    <property type="entry name" value="DUF2306_membrane"/>
</dbReference>
<gene>
    <name evidence="2" type="ORF">CK498_24850</name>
</gene>
<evidence type="ECO:0000313" key="3">
    <source>
        <dbReference type="Proteomes" id="UP000217771"/>
    </source>
</evidence>
<dbReference type="Pfam" id="PF10067">
    <property type="entry name" value="DUF2306"/>
    <property type="match status" value="1"/>
</dbReference>
<feature type="transmembrane region" description="Helical" evidence="1">
    <location>
        <begin position="6"/>
        <end position="23"/>
    </location>
</feature>
<keyword evidence="1" id="KW-1133">Transmembrane helix</keyword>
<sequence>MTLTLHLTASLLALGVGALVLLLRKGTLWHRSLGVVWVAAMALSALSSFWLGGGVLPLVGHLGPIHLLSAWVLVALTVAVAAIARGQVQRHREWMLGAYLGLLGAFAGTLVPGRWMSTQLGLW</sequence>
<accession>A0A2A2EN14</accession>
<evidence type="ECO:0008006" key="4">
    <source>
        <dbReference type="Google" id="ProtNLM"/>
    </source>
</evidence>
<feature type="transmembrane region" description="Helical" evidence="1">
    <location>
        <begin position="65"/>
        <end position="84"/>
    </location>
</feature>
<evidence type="ECO:0000256" key="1">
    <source>
        <dbReference type="SAM" id="Phobius"/>
    </source>
</evidence>
<reference evidence="2 3" key="1">
    <citation type="submission" date="2017-08" db="EMBL/GenBank/DDBJ databases">
        <title>Halomonas alkalisoli sp. nov., isolated from saline alkaline soil.</title>
        <authorList>
            <person name="Wang D."/>
            <person name="Zhang G."/>
        </authorList>
    </citation>
    <scope>NUCLEOTIDE SEQUENCE [LARGE SCALE GENOMIC DNA]</scope>
    <source>
        <strain evidence="2 3">WRN001</strain>
    </source>
</reference>
<proteinExistence type="predicted"/>
<name>A0A2A2EN14_9GAMM</name>
<evidence type="ECO:0000313" key="2">
    <source>
        <dbReference type="EMBL" id="PAU73998.1"/>
    </source>
</evidence>
<dbReference type="Proteomes" id="UP000217771">
    <property type="component" value="Unassembled WGS sequence"/>
</dbReference>
<keyword evidence="3" id="KW-1185">Reference proteome</keyword>
<feature type="transmembrane region" description="Helical" evidence="1">
    <location>
        <begin position="96"/>
        <end position="115"/>
    </location>
</feature>
<keyword evidence="1" id="KW-0812">Transmembrane</keyword>
<feature type="transmembrane region" description="Helical" evidence="1">
    <location>
        <begin position="35"/>
        <end position="59"/>
    </location>
</feature>
<protein>
    <recommendedName>
        <fullName evidence="4">DUF2306 domain-containing protein</fullName>
    </recommendedName>
</protein>